<dbReference type="PANTHER" id="PTHR43214">
    <property type="entry name" value="TWO-COMPONENT RESPONSE REGULATOR"/>
    <property type="match status" value="1"/>
</dbReference>
<evidence type="ECO:0000256" key="2">
    <source>
        <dbReference type="ARBA" id="ARBA00023015"/>
    </source>
</evidence>
<evidence type="ECO:0000313" key="9">
    <source>
        <dbReference type="Proteomes" id="UP001432011"/>
    </source>
</evidence>
<feature type="domain" description="Response regulatory" evidence="7">
    <location>
        <begin position="3"/>
        <end position="117"/>
    </location>
</feature>
<dbReference type="SUPFAM" id="SSF46894">
    <property type="entry name" value="C-terminal effector domain of the bipartite response regulators"/>
    <property type="match status" value="1"/>
</dbReference>
<dbReference type="SMART" id="SM00421">
    <property type="entry name" value="HTH_LUXR"/>
    <property type="match status" value="1"/>
</dbReference>
<dbReference type="PANTHER" id="PTHR43214:SF24">
    <property type="entry name" value="TRANSCRIPTIONAL REGULATORY PROTEIN NARL-RELATED"/>
    <property type="match status" value="1"/>
</dbReference>
<dbReference type="CDD" id="cd06170">
    <property type="entry name" value="LuxR_C_like"/>
    <property type="match status" value="1"/>
</dbReference>
<dbReference type="Gene3D" id="3.40.50.2300">
    <property type="match status" value="1"/>
</dbReference>
<dbReference type="PROSITE" id="PS50043">
    <property type="entry name" value="HTH_LUXR_2"/>
    <property type="match status" value="1"/>
</dbReference>
<organism evidence="8 9">
    <name type="scientific">Microbispora hainanensis</name>
    <dbReference type="NCBI Taxonomy" id="568844"/>
    <lineage>
        <taxon>Bacteria</taxon>
        <taxon>Bacillati</taxon>
        <taxon>Actinomycetota</taxon>
        <taxon>Actinomycetes</taxon>
        <taxon>Streptosporangiales</taxon>
        <taxon>Streptosporangiaceae</taxon>
        <taxon>Microbispora</taxon>
    </lineage>
</organism>
<keyword evidence="2" id="KW-0805">Transcription regulation</keyword>
<evidence type="ECO:0000256" key="1">
    <source>
        <dbReference type="ARBA" id="ARBA00022553"/>
    </source>
</evidence>
<evidence type="ECO:0000256" key="5">
    <source>
        <dbReference type="PROSITE-ProRule" id="PRU00169"/>
    </source>
</evidence>
<dbReference type="InterPro" id="IPR001789">
    <property type="entry name" value="Sig_transdc_resp-reg_receiver"/>
</dbReference>
<dbReference type="PRINTS" id="PR00038">
    <property type="entry name" value="HTHLUXR"/>
</dbReference>
<evidence type="ECO:0000313" key="8">
    <source>
        <dbReference type="EMBL" id="WUP72826.1"/>
    </source>
</evidence>
<dbReference type="InterPro" id="IPR039420">
    <property type="entry name" value="WalR-like"/>
</dbReference>
<dbReference type="SMART" id="SM00448">
    <property type="entry name" value="REC"/>
    <property type="match status" value="1"/>
</dbReference>
<dbReference type="PROSITE" id="PS50110">
    <property type="entry name" value="RESPONSE_REGULATORY"/>
    <property type="match status" value="1"/>
</dbReference>
<name>A0ABZ1SIL6_9ACTN</name>
<dbReference type="Pfam" id="PF00196">
    <property type="entry name" value="GerE"/>
    <property type="match status" value="1"/>
</dbReference>
<dbReference type="Proteomes" id="UP001432011">
    <property type="component" value="Chromosome"/>
</dbReference>
<evidence type="ECO:0000256" key="3">
    <source>
        <dbReference type="ARBA" id="ARBA00023125"/>
    </source>
</evidence>
<keyword evidence="4" id="KW-0804">Transcription</keyword>
<protein>
    <submittedName>
        <fullName evidence="8">Response regulator transcription factor</fullName>
    </submittedName>
</protein>
<keyword evidence="9" id="KW-1185">Reference proteome</keyword>
<evidence type="ECO:0000259" key="7">
    <source>
        <dbReference type="PROSITE" id="PS50110"/>
    </source>
</evidence>
<proteinExistence type="predicted"/>
<keyword evidence="1 5" id="KW-0597">Phosphoprotein</keyword>
<feature type="modified residue" description="4-aspartylphosphate" evidence="5">
    <location>
        <position position="52"/>
    </location>
</feature>
<dbReference type="InterPro" id="IPR011006">
    <property type="entry name" value="CheY-like_superfamily"/>
</dbReference>
<dbReference type="InterPro" id="IPR058245">
    <property type="entry name" value="NreC/VraR/RcsB-like_REC"/>
</dbReference>
<dbReference type="RefSeq" id="WP_328708586.1">
    <property type="nucleotide sequence ID" value="NZ_CP108085.1"/>
</dbReference>
<evidence type="ECO:0000256" key="4">
    <source>
        <dbReference type="ARBA" id="ARBA00023163"/>
    </source>
</evidence>
<dbReference type="Pfam" id="PF00072">
    <property type="entry name" value="Response_reg"/>
    <property type="match status" value="1"/>
</dbReference>
<accession>A0ABZ1SIL6</accession>
<sequence>MALILIVDDQLLLRTGLKLIIESARDLEAAAVSGAEAISEIRRRPPDIVLLDIQLQETDGFALLRSVLDLSDSPRVAVLTATSDGKNVLAALRMGAAGFISKNASPEELVAAVRALALGKTVLSPLAVSQLLSEVELGKGRSSTTVAARQLTDLLSVREHDVLVMMAEGFSNADIGRRLLLSTGTVKDYVSAILSKLHVANRVQAAVIAYHAGLLDQPSTANLGYSCAQQNGGEAVT</sequence>
<dbReference type="CDD" id="cd17535">
    <property type="entry name" value="REC_NarL-like"/>
    <property type="match status" value="1"/>
</dbReference>
<dbReference type="PROSITE" id="PS00622">
    <property type="entry name" value="HTH_LUXR_1"/>
    <property type="match status" value="1"/>
</dbReference>
<dbReference type="EMBL" id="CP108085">
    <property type="protein sequence ID" value="WUP72826.1"/>
    <property type="molecule type" value="Genomic_DNA"/>
</dbReference>
<dbReference type="InterPro" id="IPR016032">
    <property type="entry name" value="Sig_transdc_resp-reg_C-effctor"/>
</dbReference>
<dbReference type="InterPro" id="IPR000792">
    <property type="entry name" value="Tscrpt_reg_LuxR_C"/>
</dbReference>
<feature type="domain" description="HTH luxR-type" evidence="6">
    <location>
        <begin position="148"/>
        <end position="213"/>
    </location>
</feature>
<evidence type="ECO:0000259" key="6">
    <source>
        <dbReference type="PROSITE" id="PS50043"/>
    </source>
</evidence>
<keyword evidence="3" id="KW-0238">DNA-binding</keyword>
<reference evidence="8" key="1">
    <citation type="submission" date="2022-10" db="EMBL/GenBank/DDBJ databases">
        <title>The complete genomes of actinobacterial strains from the NBC collection.</title>
        <authorList>
            <person name="Joergensen T.S."/>
            <person name="Alvarez Arevalo M."/>
            <person name="Sterndorff E.B."/>
            <person name="Faurdal D."/>
            <person name="Vuksanovic O."/>
            <person name="Mourched A.-S."/>
            <person name="Charusanti P."/>
            <person name="Shaw S."/>
            <person name="Blin K."/>
            <person name="Weber T."/>
        </authorList>
    </citation>
    <scope>NUCLEOTIDE SEQUENCE</scope>
    <source>
        <strain evidence="8">NBC_00254</strain>
    </source>
</reference>
<gene>
    <name evidence="8" type="ORF">OG913_25845</name>
</gene>
<dbReference type="SUPFAM" id="SSF52172">
    <property type="entry name" value="CheY-like"/>
    <property type="match status" value="1"/>
</dbReference>